<dbReference type="OrthoDB" id="9802867at2"/>
<name>A0A271J372_9BACT</name>
<comment type="catalytic activity">
    <reaction evidence="10">
        <text>a medium-chain 2,3-saturated fatty acyl-CoA + oxidized [electron-transfer flavoprotein] + H(+) = a medium-chain (2E)-enoyl-CoA + reduced [electron-transfer flavoprotein]</text>
        <dbReference type="Rhea" id="RHEA:14477"/>
        <dbReference type="Rhea" id="RHEA-COMP:10685"/>
        <dbReference type="Rhea" id="RHEA-COMP:10686"/>
        <dbReference type="ChEBI" id="CHEBI:15378"/>
        <dbReference type="ChEBI" id="CHEBI:57692"/>
        <dbReference type="ChEBI" id="CHEBI:58307"/>
        <dbReference type="ChEBI" id="CHEBI:83723"/>
        <dbReference type="ChEBI" id="CHEBI:83726"/>
        <dbReference type="EC" id="1.3.8.7"/>
    </reaction>
</comment>
<feature type="domain" description="Acyl-CoA dehydrogenase/oxidase N-terminal" evidence="15">
    <location>
        <begin position="140"/>
        <end position="239"/>
    </location>
</feature>
<keyword evidence="7" id="KW-0285">Flavoprotein</keyword>
<evidence type="ECO:0000313" key="18">
    <source>
        <dbReference type="Proteomes" id="UP000216339"/>
    </source>
</evidence>
<keyword evidence="18" id="KW-1185">Reference proteome</keyword>
<dbReference type="InterPro" id="IPR015396">
    <property type="entry name" value="FadE_C"/>
</dbReference>
<dbReference type="PROSITE" id="PS00072">
    <property type="entry name" value="ACYL_COA_DH_1"/>
    <property type="match status" value="1"/>
</dbReference>
<dbReference type="InterPro" id="IPR037069">
    <property type="entry name" value="AcylCoA_DH/ox_N_sf"/>
</dbReference>
<comment type="similarity">
    <text evidence="3">Belongs to the acyl-CoA dehydrogenase family.</text>
</comment>
<dbReference type="Gene3D" id="2.40.110.10">
    <property type="entry name" value="Butyryl-CoA Dehydrogenase, subunit A, domain 2"/>
    <property type="match status" value="1"/>
</dbReference>
<dbReference type="Pfam" id="PF02771">
    <property type="entry name" value="Acyl-CoA_dh_N"/>
    <property type="match status" value="1"/>
</dbReference>
<evidence type="ECO:0000313" key="17">
    <source>
        <dbReference type="EMBL" id="PAP77737.1"/>
    </source>
</evidence>
<evidence type="ECO:0000256" key="4">
    <source>
        <dbReference type="ARBA" id="ARBA00012033"/>
    </source>
</evidence>
<dbReference type="GO" id="GO:0005737">
    <property type="term" value="C:cytoplasm"/>
    <property type="evidence" value="ECO:0007669"/>
    <property type="project" value="TreeGrafter"/>
</dbReference>
<feature type="transmembrane region" description="Helical" evidence="12">
    <location>
        <begin position="41"/>
        <end position="66"/>
    </location>
</feature>
<evidence type="ECO:0000259" key="14">
    <source>
        <dbReference type="Pfam" id="PF02770"/>
    </source>
</evidence>
<keyword evidence="12" id="KW-0472">Membrane</keyword>
<evidence type="ECO:0000256" key="9">
    <source>
        <dbReference type="ARBA" id="ARBA00023002"/>
    </source>
</evidence>
<dbReference type="Gene3D" id="1.20.140.10">
    <property type="entry name" value="Butyryl-CoA Dehydrogenase, subunit A, domain 3"/>
    <property type="match status" value="1"/>
</dbReference>
<dbReference type="Pfam" id="PF02770">
    <property type="entry name" value="Acyl-CoA_dh_M"/>
    <property type="match status" value="1"/>
</dbReference>
<reference evidence="17 18" key="1">
    <citation type="submission" date="2016-11" db="EMBL/GenBank/DDBJ databases">
        <title>Study of marine rhodopsin-containing bacteria.</title>
        <authorList>
            <person name="Yoshizawa S."/>
            <person name="Kumagai Y."/>
            <person name="Kogure K."/>
        </authorList>
    </citation>
    <scope>NUCLEOTIDE SEQUENCE [LARGE SCALE GENOMIC DNA]</scope>
    <source>
        <strain evidence="17 18">SAORIC-28</strain>
    </source>
</reference>
<feature type="domain" description="Acyl-CoA dehydrogenase C-terminal bacterial-type" evidence="16">
    <location>
        <begin position="517"/>
        <end position="799"/>
    </location>
</feature>
<evidence type="ECO:0000256" key="12">
    <source>
        <dbReference type="SAM" id="Phobius"/>
    </source>
</evidence>
<dbReference type="EMBL" id="MQWD01000001">
    <property type="protein sequence ID" value="PAP77737.1"/>
    <property type="molecule type" value="Genomic_DNA"/>
</dbReference>
<dbReference type="GO" id="GO:0070991">
    <property type="term" value="F:medium-chain fatty acyl-CoA dehydrogenase activity"/>
    <property type="evidence" value="ECO:0007669"/>
    <property type="project" value="UniProtKB-EC"/>
</dbReference>
<feature type="domain" description="Acyl-CoA oxidase/dehydrogenase middle" evidence="14">
    <location>
        <begin position="243"/>
        <end position="337"/>
    </location>
</feature>
<dbReference type="GO" id="GO:0033539">
    <property type="term" value="P:fatty acid beta-oxidation using acyl-CoA dehydrogenase"/>
    <property type="evidence" value="ECO:0007669"/>
    <property type="project" value="InterPro"/>
</dbReference>
<sequence length="865" mass="92644">MDALSVFAGTPAWAAVIGVLLVLFVLGFTGAPAWAWALAGLVALVGFGAPVWLVVAFAALSAVFVVKPIRRVLSGGVMSLMEKLQFLPVISETEQEAIDAGTVWVEGELFSGKPDGKRLLAQPYAGLTEEEQAFLDGPVEELCQMVDDWEVWQRRDLPEAVWQKLKDEKFFGLIVPKAYGGHGFSPSLNSAVVAKAASVSSTLGITVMVPNSLGPAELLAHFGTDAQKDHWLPKLATGEAIPSFALTEPGAGSDAGAISSRGVVFERDGELYLKLNWRKRYITLAAISDVLGLAFKLEDPDELLGKGQHLGITCALVPTDTEGVVLGKRHDPLGVPFWNCPTEGHDVVVKLEDAVIGGTAGCGRGWRMLMQSLAAGRGISLPASATAGVQQAARVAGAHALIRKQFGLSIGKFEGIEEPLARIGGWAYTMEAARRYTNGGLDQGAAPAVVTAMMKYNTTELFRKAVNDAMDILGGNAISRGPRNPIASAYIGLPVSITVEGANILTRTLMIFGQGAIRCHPYALKEMQALMAHDVKAFDSAFWPHIGHVVRNAFRAVGLSVTRGLLAGSPVSGPAAPYWRKMAWSSATFAFLADVAMGTLGGDLKRKEKLTGRFADIFSWMYLGTAVLRRFEAEGQRKEDRAFMEWSMQYAFAQIQDAFDGLFANLQVPGATWLFRGPIAAWSRINRIAALPSDRTGHKVAAALQMPGEQRDRITPTVFTTLDPDHTLGRFEHAMRLCYEAEAVVIKVKDAIKRRKLPKQHPATLIPQAVEAGVITREEAELLQRAEDARNDAIQVDAFDNEDYFASAVDPAQVTPDTSEVGAVTIEGDGATAAVGFGDAATVNAGATAWAGAVEPEDPAAEETA</sequence>
<dbReference type="EC" id="1.3.8.7" evidence="4"/>
<dbReference type="InterPro" id="IPR006091">
    <property type="entry name" value="Acyl-CoA_Oxase/DH_mid-dom"/>
</dbReference>
<evidence type="ECO:0000256" key="7">
    <source>
        <dbReference type="ARBA" id="ARBA00022630"/>
    </source>
</evidence>
<gene>
    <name evidence="17" type="ORF">BSZ37_15435</name>
</gene>
<accession>A0A271J372</accession>
<dbReference type="Pfam" id="PF00441">
    <property type="entry name" value="Acyl-CoA_dh_1"/>
    <property type="match status" value="1"/>
</dbReference>
<comment type="pathway">
    <text evidence="2">Lipid metabolism; fatty acid beta-oxidation.</text>
</comment>
<evidence type="ECO:0000259" key="16">
    <source>
        <dbReference type="Pfam" id="PF09317"/>
    </source>
</evidence>
<dbReference type="Pfam" id="PF09317">
    <property type="entry name" value="ACDH_C"/>
    <property type="match status" value="1"/>
</dbReference>
<comment type="cofactor">
    <cofactor evidence="1">
        <name>FAD</name>
        <dbReference type="ChEBI" id="CHEBI:57692"/>
    </cofactor>
</comment>
<dbReference type="SUPFAM" id="SSF47203">
    <property type="entry name" value="Acyl-CoA dehydrogenase C-terminal domain-like"/>
    <property type="match status" value="1"/>
</dbReference>
<dbReference type="InterPro" id="IPR046373">
    <property type="entry name" value="Acyl-CoA_Oxase/DH_mid-dom_sf"/>
</dbReference>
<evidence type="ECO:0000259" key="13">
    <source>
        <dbReference type="Pfam" id="PF00441"/>
    </source>
</evidence>
<evidence type="ECO:0000256" key="10">
    <source>
        <dbReference type="ARBA" id="ARBA00047882"/>
    </source>
</evidence>
<dbReference type="InterPro" id="IPR009075">
    <property type="entry name" value="AcylCo_DH/oxidase_C"/>
</dbReference>
<evidence type="ECO:0000256" key="5">
    <source>
        <dbReference type="ARBA" id="ARBA00012040"/>
    </source>
</evidence>
<keyword evidence="12" id="KW-0812">Transmembrane</keyword>
<dbReference type="InterPro" id="IPR013786">
    <property type="entry name" value="AcylCoA_DH/ox_N"/>
</dbReference>
<evidence type="ECO:0000259" key="15">
    <source>
        <dbReference type="Pfam" id="PF02771"/>
    </source>
</evidence>
<keyword evidence="8" id="KW-0274">FAD</keyword>
<feature type="transmembrane region" description="Helical" evidence="12">
    <location>
        <begin position="12"/>
        <end position="35"/>
    </location>
</feature>
<dbReference type="RefSeq" id="WP_095511403.1">
    <property type="nucleotide sequence ID" value="NZ_MQWD01000001.1"/>
</dbReference>
<dbReference type="Proteomes" id="UP000216339">
    <property type="component" value="Unassembled WGS sequence"/>
</dbReference>
<evidence type="ECO:0000256" key="6">
    <source>
        <dbReference type="ARBA" id="ARBA00020144"/>
    </source>
</evidence>
<comment type="catalytic activity">
    <reaction evidence="11">
        <text>a long-chain 2,3-saturated fatty acyl-CoA + oxidized [electron-transfer flavoprotein] + H(+) = a long-chain (2E)-enoyl-CoA + reduced [electron-transfer flavoprotein]</text>
        <dbReference type="Rhea" id="RHEA:17721"/>
        <dbReference type="Rhea" id="RHEA-COMP:10685"/>
        <dbReference type="Rhea" id="RHEA-COMP:10686"/>
        <dbReference type="ChEBI" id="CHEBI:15378"/>
        <dbReference type="ChEBI" id="CHEBI:57692"/>
        <dbReference type="ChEBI" id="CHEBI:58307"/>
        <dbReference type="ChEBI" id="CHEBI:83721"/>
        <dbReference type="ChEBI" id="CHEBI:83727"/>
        <dbReference type="EC" id="1.3.8.8"/>
    </reaction>
</comment>
<evidence type="ECO:0000256" key="3">
    <source>
        <dbReference type="ARBA" id="ARBA00009347"/>
    </source>
</evidence>
<comment type="caution">
    <text evidence="17">The sequence shown here is derived from an EMBL/GenBank/DDBJ whole genome shotgun (WGS) entry which is preliminary data.</text>
</comment>
<dbReference type="AlphaFoldDB" id="A0A271J372"/>
<dbReference type="UniPathway" id="UPA00659"/>
<dbReference type="InterPro" id="IPR006089">
    <property type="entry name" value="Acyl-CoA_DH_CS"/>
</dbReference>
<dbReference type="SUPFAM" id="SSF56645">
    <property type="entry name" value="Acyl-CoA dehydrogenase NM domain-like"/>
    <property type="match status" value="1"/>
</dbReference>
<dbReference type="EC" id="1.3.8.8" evidence="5"/>
<dbReference type="GO" id="GO:0004466">
    <property type="term" value="F:long-chain fatty acyl-CoA dehydrogenase activity"/>
    <property type="evidence" value="ECO:0007669"/>
    <property type="project" value="UniProtKB-EC"/>
</dbReference>
<dbReference type="PANTHER" id="PTHR48083">
    <property type="entry name" value="MEDIUM-CHAIN SPECIFIC ACYL-COA DEHYDROGENASE, MITOCHONDRIAL-RELATED"/>
    <property type="match status" value="1"/>
</dbReference>
<dbReference type="InterPro" id="IPR050741">
    <property type="entry name" value="Acyl-CoA_dehydrogenase"/>
</dbReference>
<evidence type="ECO:0000256" key="11">
    <source>
        <dbReference type="ARBA" id="ARBA00049247"/>
    </source>
</evidence>
<dbReference type="Gene3D" id="1.10.540.10">
    <property type="entry name" value="Acyl-CoA dehydrogenase/oxidase, N-terminal domain"/>
    <property type="match status" value="1"/>
</dbReference>
<organism evidence="17 18">
    <name type="scientific">Rubrivirga marina</name>
    <dbReference type="NCBI Taxonomy" id="1196024"/>
    <lineage>
        <taxon>Bacteria</taxon>
        <taxon>Pseudomonadati</taxon>
        <taxon>Rhodothermota</taxon>
        <taxon>Rhodothermia</taxon>
        <taxon>Rhodothermales</taxon>
        <taxon>Rubricoccaceae</taxon>
        <taxon>Rubrivirga</taxon>
    </lineage>
</organism>
<feature type="domain" description="Acyl-CoA dehydrogenase/oxidase C-terminal" evidence="13">
    <location>
        <begin position="363"/>
        <end position="503"/>
    </location>
</feature>
<dbReference type="NCBIfam" id="NF007000">
    <property type="entry name" value="PRK09463.1"/>
    <property type="match status" value="1"/>
</dbReference>
<keyword evidence="9" id="KW-0560">Oxidoreductase</keyword>
<keyword evidence="12" id="KW-1133">Transmembrane helix</keyword>
<evidence type="ECO:0000256" key="1">
    <source>
        <dbReference type="ARBA" id="ARBA00001974"/>
    </source>
</evidence>
<dbReference type="GO" id="GO:0050660">
    <property type="term" value="F:flavin adenine dinucleotide binding"/>
    <property type="evidence" value="ECO:0007669"/>
    <property type="project" value="InterPro"/>
</dbReference>
<dbReference type="PANTHER" id="PTHR48083:SF33">
    <property type="entry name" value="ACYL-COENZYME A DEHYDROGENASE"/>
    <property type="match status" value="1"/>
</dbReference>
<evidence type="ECO:0000256" key="2">
    <source>
        <dbReference type="ARBA" id="ARBA00005005"/>
    </source>
</evidence>
<protein>
    <recommendedName>
        <fullName evidence="6">Acyl-coenzyme A dehydrogenase</fullName>
        <ecNumber evidence="4">1.3.8.7</ecNumber>
        <ecNumber evidence="5">1.3.8.8</ecNumber>
    </recommendedName>
</protein>
<dbReference type="NCBIfam" id="NF009586">
    <property type="entry name" value="PRK13026.1"/>
    <property type="match status" value="1"/>
</dbReference>
<dbReference type="InterPro" id="IPR036250">
    <property type="entry name" value="AcylCo_DH-like_C"/>
</dbReference>
<evidence type="ECO:0000256" key="8">
    <source>
        <dbReference type="ARBA" id="ARBA00022827"/>
    </source>
</evidence>
<proteinExistence type="inferred from homology"/>
<dbReference type="InterPro" id="IPR009100">
    <property type="entry name" value="AcylCoA_DH/oxidase_NM_dom_sf"/>
</dbReference>